<name>A0A2P2KF56_RHIMU</name>
<dbReference type="AlphaFoldDB" id="A0A2P2KF56"/>
<sequence length="76" mass="8637">MLTQRLFGQFRKLFPPTKWAAEFNAALTVPFFQWLVGPSEVTQLHLVLLSMNSNWDLKINCSVSLQVSLVISNTRG</sequence>
<proteinExistence type="predicted"/>
<dbReference type="EMBL" id="GGEC01023857">
    <property type="protein sequence ID" value="MBX04341.1"/>
    <property type="molecule type" value="Transcribed_RNA"/>
</dbReference>
<protein>
    <submittedName>
        <fullName evidence="1">Uncharacterized protein MANES_02G002100</fullName>
    </submittedName>
</protein>
<reference evidence="1" key="1">
    <citation type="submission" date="2018-02" db="EMBL/GenBank/DDBJ databases">
        <title>Rhizophora mucronata_Transcriptome.</title>
        <authorList>
            <person name="Meera S.P."/>
            <person name="Sreeshan A."/>
            <person name="Augustine A."/>
        </authorList>
    </citation>
    <scope>NUCLEOTIDE SEQUENCE</scope>
    <source>
        <tissue evidence="1">Leaf</tissue>
    </source>
</reference>
<organism evidence="1">
    <name type="scientific">Rhizophora mucronata</name>
    <name type="common">Asiatic mangrove</name>
    <dbReference type="NCBI Taxonomy" id="61149"/>
    <lineage>
        <taxon>Eukaryota</taxon>
        <taxon>Viridiplantae</taxon>
        <taxon>Streptophyta</taxon>
        <taxon>Embryophyta</taxon>
        <taxon>Tracheophyta</taxon>
        <taxon>Spermatophyta</taxon>
        <taxon>Magnoliopsida</taxon>
        <taxon>eudicotyledons</taxon>
        <taxon>Gunneridae</taxon>
        <taxon>Pentapetalae</taxon>
        <taxon>rosids</taxon>
        <taxon>fabids</taxon>
        <taxon>Malpighiales</taxon>
        <taxon>Rhizophoraceae</taxon>
        <taxon>Rhizophora</taxon>
    </lineage>
</organism>
<dbReference type="PANTHER" id="PTHR33591">
    <property type="entry name" value="BETA-CAROTENE ISOMERASE D27"/>
    <property type="match status" value="1"/>
</dbReference>
<evidence type="ECO:0000313" key="1">
    <source>
        <dbReference type="EMBL" id="MBX04341.1"/>
    </source>
</evidence>
<accession>A0A2P2KF56</accession>
<dbReference type="InterPro" id="IPR038938">
    <property type="entry name" value="D27-like"/>
</dbReference>
<dbReference type="PANTHER" id="PTHR33591:SF4">
    <property type="entry name" value="OS08G0114100 PROTEIN"/>
    <property type="match status" value="1"/>
</dbReference>